<protein>
    <submittedName>
        <fullName evidence="1">Uncharacterized protein</fullName>
    </submittedName>
</protein>
<dbReference type="EMBL" id="CM023484">
    <property type="protein sequence ID" value="KAH6934058.1"/>
    <property type="molecule type" value="Genomic_DNA"/>
</dbReference>
<organism evidence="1 2">
    <name type="scientific">Hyalomma asiaticum</name>
    <name type="common">Tick</name>
    <dbReference type="NCBI Taxonomy" id="266040"/>
    <lineage>
        <taxon>Eukaryota</taxon>
        <taxon>Metazoa</taxon>
        <taxon>Ecdysozoa</taxon>
        <taxon>Arthropoda</taxon>
        <taxon>Chelicerata</taxon>
        <taxon>Arachnida</taxon>
        <taxon>Acari</taxon>
        <taxon>Parasitiformes</taxon>
        <taxon>Ixodida</taxon>
        <taxon>Ixodoidea</taxon>
        <taxon>Ixodidae</taxon>
        <taxon>Hyalomminae</taxon>
        <taxon>Hyalomma</taxon>
    </lineage>
</organism>
<name>A0ACB7SH67_HYAAI</name>
<evidence type="ECO:0000313" key="1">
    <source>
        <dbReference type="EMBL" id="KAH6934058.1"/>
    </source>
</evidence>
<sequence>MFRTLNPKSFDLQDKDEIEELKSELQLLNIKIKEGQQEAADKTFQEVLKDIEKEAKFRVKQRRILKGHISKVTTAHFCGDSKKAVSGSLDGKLIIWDVFTGNKMRVIPLRSSWVMACAYDEQGNYVAVGGMDNMCTVYDLRGTNAKVRRELAGMDGYLSSVRFLGDSQVITGSGDTHVVLWDLERGQKVQTFDAHEGDVISLSLNPDKTTFITGSVDNTARLWDIREKECRQTFREHEADVSSVYFHAGGNVFATASEDKSCRLFDVRSDQQLCRYQNPRESSAFTSCGLSLSGRLLFAGSDDHDVHVWDTLSTRRVGALTGHENKVTCLTISPDGVVVVTGSWDSSVRVWG</sequence>
<accession>A0ACB7SH67</accession>
<keyword evidence="2" id="KW-1185">Reference proteome</keyword>
<comment type="caution">
    <text evidence="1">The sequence shown here is derived from an EMBL/GenBank/DDBJ whole genome shotgun (WGS) entry which is preliminary data.</text>
</comment>
<proteinExistence type="predicted"/>
<reference evidence="1" key="1">
    <citation type="submission" date="2020-05" db="EMBL/GenBank/DDBJ databases">
        <title>Large-scale comparative analyses of tick genomes elucidate their genetic diversity and vector capacities.</title>
        <authorList>
            <person name="Jia N."/>
            <person name="Wang J."/>
            <person name="Shi W."/>
            <person name="Du L."/>
            <person name="Sun Y."/>
            <person name="Zhan W."/>
            <person name="Jiang J."/>
            <person name="Wang Q."/>
            <person name="Zhang B."/>
            <person name="Ji P."/>
            <person name="Sakyi L.B."/>
            <person name="Cui X."/>
            <person name="Yuan T."/>
            <person name="Jiang B."/>
            <person name="Yang W."/>
            <person name="Lam T.T.-Y."/>
            <person name="Chang Q."/>
            <person name="Ding S."/>
            <person name="Wang X."/>
            <person name="Zhu J."/>
            <person name="Ruan X."/>
            <person name="Zhao L."/>
            <person name="Wei J."/>
            <person name="Que T."/>
            <person name="Du C."/>
            <person name="Cheng J."/>
            <person name="Dai P."/>
            <person name="Han X."/>
            <person name="Huang E."/>
            <person name="Gao Y."/>
            <person name="Liu J."/>
            <person name="Shao H."/>
            <person name="Ye R."/>
            <person name="Li L."/>
            <person name="Wei W."/>
            <person name="Wang X."/>
            <person name="Wang C."/>
            <person name="Yang T."/>
            <person name="Huo Q."/>
            <person name="Li W."/>
            <person name="Guo W."/>
            <person name="Chen H."/>
            <person name="Zhou L."/>
            <person name="Ni X."/>
            <person name="Tian J."/>
            <person name="Zhou Y."/>
            <person name="Sheng Y."/>
            <person name="Liu T."/>
            <person name="Pan Y."/>
            <person name="Xia L."/>
            <person name="Li J."/>
            <person name="Zhao F."/>
            <person name="Cao W."/>
        </authorList>
    </citation>
    <scope>NUCLEOTIDE SEQUENCE</scope>
    <source>
        <strain evidence="1">Hyas-2018</strain>
    </source>
</reference>
<gene>
    <name evidence="1" type="ORF">HPB50_019800</name>
</gene>
<evidence type="ECO:0000313" key="2">
    <source>
        <dbReference type="Proteomes" id="UP000821845"/>
    </source>
</evidence>
<dbReference type="Proteomes" id="UP000821845">
    <property type="component" value="Chromosome 4"/>
</dbReference>